<dbReference type="SUPFAM" id="SSF51344">
    <property type="entry name" value="Epsilon subunit of F1F0-ATP synthase N-terminal domain"/>
    <property type="match status" value="1"/>
</dbReference>
<dbReference type="InterPro" id="IPR036771">
    <property type="entry name" value="ATPsynth_dsu/esu_N"/>
</dbReference>
<proteinExistence type="inferred from homology"/>
<dbReference type="PANTHER" id="PTHR13822">
    <property type="entry name" value="ATP SYNTHASE DELTA/EPSILON CHAIN"/>
    <property type="match status" value="1"/>
</dbReference>
<dbReference type="CDD" id="cd12152">
    <property type="entry name" value="F1-ATPase_delta"/>
    <property type="match status" value="1"/>
</dbReference>
<dbReference type="InterPro" id="IPR020546">
    <property type="entry name" value="ATP_synth_F1_dsu/esu_N"/>
</dbReference>
<dbReference type="EMBL" id="JAIZAY010000006">
    <property type="protein sequence ID" value="KAJ8039893.1"/>
    <property type="molecule type" value="Genomic_DNA"/>
</dbReference>
<evidence type="ECO:0000256" key="1">
    <source>
        <dbReference type="ARBA" id="ARBA00004273"/>
    </source>
</evidence>
<evidence type="ECO:0000256" key="8">
    <source>
        <dbReference type="ARBA" id="ARBA00023128"/>
    </source>
</evidence>
<organism evidence="14 15">
    <name type="scientific">Holothuria leucospilota</name>
    <name type="common">Black long sea cucumber</name>
    <name type="synonym">Mertensiothuria leucospilota</name>
    <dbReference type="NCBI Taxonomy" id="206669"/>
    <lineage>
        <taxon>Eukaryota</taxon>
        <taxon>Metazoa</taxon>
        <taxon>Echinodermata</taxon>
        <taxon>Eleutherozoa</taxon>
        <taxon>Echinozoa</taxon>
        <taxon>Holothuroidea</taxon>
        <taxon>Aspidochirotacea</taxon>
        <taxon>Aspidochirotida</taxon>
        <taxon>Holothuriidae</taxon>
        <taxon>Holothuria</taxon>
    </lineage>
</organism>
<dbReference type="Proteomes" id="UP001152320">
    <property type="component" value="Chromosome 6"/>
</dbReference>
<dbReference type="Gene3D" id="1.20.5.440">
    <property type="entry name" value="ATP synthase delta/epsilon subunit, C-terminal domain"/>
    <property type="match status" value="1"/>
</dbReference>
<dbReference type="OrthoDB" id="270171at2759"/>
<reference evidence="14" key="1">
    <citation type="submission" date="2021-10" db="EMBL/GenBank/DDBJ databases">
        <title>Tropical sea cucumber genome reveals ecological adaptation and Cuvierian tubules defense mechanism.</title>
        <authorList>
            <person name="Chen T."/>
        </authorList>
    </citation>
    <scope>NUCLEOTIDE SEQUENCE</scope>
    <source>
        <strain evidence="14">Nanhai2018</strain>
        <tissue evidence="14">Muscle</tissue>
    </source>
</reference>
<dbReference type="FunFam" id="2.60.15.10:FF:000004">
    <property type="entry name" value="ATP synthase subunit delta, mitochondrial"/>
    <property type="match status" value="1"/>
</dbReference>
<dbReference type="HAMAP" id="MF_00530">
    <property type="entry name" value="ATP_synth_epsil_bac"/>
    <property type="match status" value="1"/>
</dbReference>
<evidence type="ECO:0000256" key="9">
    <source>
        <dbReference type="ARBA" id="ARBA00023136"/>
    </source>
</evidence>
<dbReference type="GO" id="GO:0005743">
    <property type="term" value="C:mitochondrial inner membrane"/>
    <property type="evidence" value="ECO:0007669"/>
    <property type="project" value="UniProtKB-SubCell"/>
</dbReference>
<keyword evidence="15" id="KW-1185">Reference proteome</keyword>
<dbReference type="SUPFAM" id="SSF46604">
    <property type="entry name" value="Epsilon subunit of F1F0-ATP synthase C-terminal domain"/>
    <property type="match status" value="1"/>
</dbReference>
<evidence type="ECO:0000259" key="13">
    <source>
        <dbReference type="Pfam" id="PF02823"/>
    </source>
</evidence>
<dbReference type="InterPro" id="IPR036794">
    <property type="entry name" value="ATP_F1_dsu/esu_C_sf"/>
</dbReference>
<evidence type="ECO:0000313" key="15">
    <source>
        <dbReference type="Proteomes" id="UP001152320"/>
    </source>
</evidence>
<comment type="caution">
    <text evidence="14">The sequence shown here is derived from an EMBL/GenBank/DDBJ whole genome shotgun (WGS) entry which is preliminary data.</text>
</comment>
<dbReference type="InterPro" id="IPR001469">
    <property type="entry name" value="ATP_synth_F1_dsu/esu"/>
</dbReference>
<evidence type="ECO:0000256" key="12">
    <source>
        <dbReference type="ARBA" id="ARBA00031669"/>
    </source>
</evidence>
<keyword evidence="3" id="KW-0813">Transport</keyword>
<keyword evidence="7" id="KW-0406">Ion transport</keyword>
<sequence>MALARSLTKVSMTLRGLRGAVGTCQHVRYYAEEAPAHAPTKMSFTFGMPGEMYYNQSSVKQVDVPSTTGTFGILAQHVPLLAALKPGVITVTEDDGTINKYFASSGTVTVNADSSVQVLAEVAVPLDQLDPEAIKRGLSQAQQELQAASTDVARAEAEIAVEVHEAMDAAVTGK</sequence>
<keyword evidence="11" id="KW-0066">ATP synthesis</keyword>
<keyword evidence="5" id="KW-0999">Mitochondrion inner membrane</keyword>
<evidence type="ECO:0000256" key="2">
    <source>
        <dbReference type="ARBA" id="ARBA00005712"/>
    </source>
</evidence>
<comment type="similarity">
    <text evidence="2">Belongs to the ATPase epsilon chain family.</text>
</comment>
<evidence type="ECO:0000256" key="4">
    <source>
        <dbReference type="ARBA" id="ARBA00022781"/>
    </source>
</evidence>
<accession>A0A9Q1C7Z6</accession>
<comment type="subcellular location">
    <subcellularLocation>
        <location evidence="1">Mitochondrion inner membrane</location>
    </subcellularLocation>
</comment>
<keyword evidence="4" id="KW-0375">Hydrogen ion transport</keyword>
<dbReference type="GO" id="GO:0045259">
    <property type="term" value="C:proton-transporting ATP synthase complex"/>
    <property type="evidence" value="ECO:0007669"/>
    <property type="project" value="UniProtKB-KW"/>
</dbReference>
<evidence type="ECO:0000256" key="11">
    <source>
        <dbReference type="ARBA" id="ARBA00023310"/>
    </source>
</evidence>
<evidence type="ECO:0000313" key="14">
    <source>
        <dbReference type="EMBL" id="KAJ8039893.1"/>
    </source>
</evidence>
<evidence type="ECO:0000256" key="5">
    <source>
        <dbReference type="ARBA" id="ARBA00022792"/>
    </source>
</evidence>
<dbReference type="Gene3D" id="2.60.15.10">
    <property type="entry name" value="F0F1 ATP synthase delta/epsilon subunit, N-terminal"/>
    <property type="match status" value="1"/>
</dbReference>
<keyword evidence="9" id="KW-0472">Membrane</keyword>
<dbReference type="AlphaFoldDB" id="A0A9Q1C7Z6"/>
<name>A0A9Q1C7Z6_HOLLE</name>
<gene>
    <name evidence="14" type="ORF">HOLleu_14043</name>
</gene>
<keyword evidence="8" id="KW-0496">Mitochondrion</keyword>
<keyword evidence="6" id="KW-0809">Transit peptide</keyword>
<dbReference type="NCBIfam" id="TIGR01216">
    <property type="entry name" value="ATP_synt_epsi"/>
    <property type="match status" value="1"/>
</dbReference>
<dbReference type="GO" id="GO:0046933">
    <property type="term" value="F:proton-transporting ATP synthase activity, rotational mechanism"/>
    <property type="evidence" value="ECO:0007669"/>
    <property type="project" value="InterPro"/>
</dbReference>
<evidence type="ECO:0000256" key="7">
    <source>
        <dbReference type="ARBA" id="ARBA00023065"/>
    </source>
</evidence>
<keyword evidence="10" id="KW-0139">CF(1)</keyword>
<protein>
    <recommendedName>
        <fullName evidence="12">F-ATPase delta subunit</fullName>
    </recommendedName>
</protein>
<evidence type="ECO:0000256" key="6">
    <source>
        <dbReference type="ARBA" id="ARBA00022946"/>
    </source>
</evidence>
<evidence type="ECO:0000256" key="10">
    <source>
        <dbReference type="ARBA" id="ARBA00023196"/>
    </source>
</evidence>
<dbReference type="PANTHER" id="PTHR13822:SF7">
    <property type="entry name" value="ATP SYNTHASE SUBUNIT DELTA, MITOCHONDRIAL"/>
    <property type="match status" value="1"/>
</dbReference>
<feature type="domain" description="ATP synthase F1 complex delta/epsilon subunit N-terminal" evidence="13">
    <location>
        <begin position="49"/>
        <end position="123"/>
    </location>
</feature>
<dbReference type="Pfam" id="PF02823">
    <property type="entry name" value="ATP-synt_DE_N"/>
    <property type="match status" value="1"/>
</dbReference>
<evidence type="ECO:0000256" key="3">
    <source>
        <dbReference type="ARBA" id="ARBA00022448"/>
    </source>
</evidence>